<protein>
    <recommendedName>
        <fullName evidence="6">Pseudouridine-5'-phosphate glycosidase</fullName>
        <shortName evidence="6">PsiMP glycosidase</shortName>
        <ecNumber evidence="6">4.2.1.70</ecNumber>
    </recommendedName>
</protein>
<dbReference type="InterPro" id="IPR022830">
    <property type="entry name" value="Indigdn_synthA-like"/>
</dbReference>
<dbReference type="GO" id="GO:0004730">
    <property type="term" value="F:pseudouridylate synthase activity"/>
    <property type="evidence" value="ECO:0007669"/>
    <property type="project" value="UniProtKB-UniRule"/>
</dbReference>
<feature type="binding site" evidence="6">
    <location>
        <position position="89"/>
    </location>
    <ligand>
        <name>substrate</name>
    </ligand>
</feature>
<dbReference type="EMBL" id="JQIF01000016">
    <property type="protein sequence ID" value="KGJ54422.1"/>
    <property type="molecule type" value="Genomic_DNA"/>
</dbReference>
<evidence type="ECO:0000256" key="5">
    <source>
        <dbReference type="ARBA" id="ARBA00023295"/>
    </source>
</evidence>
<dbReference type="GO" id="GO:0046872">
    <property type="term" value="F:metal ion binding"/>
    <property type="evidence" value="ECO:0007669"/>
    <property type="project" value="UniProtKB-KW"/>
</dbReference>
<sequence>MGKYIDYLDIQEEVKAALDEHRGVVALESTIISHGMPYPQNVEMAKNCERIIRKAGAVPATIAIIDGRIKIGLSQEDLQRLASADTVMKVSRRDLAVAVAERRMGATTVATTMMCAAMAGIQFFVTGGVGGVHRGYEETMDVSADLEELAQSDVTVICAGAKSILDIPRTLEYLETKGVTVIGYQSDTLPEFFTREGSCRLQQRMDTVEEIAHMLHVKKDLGIKGGVLVANPIPEAYSMDAAYINAMIEEALECAKAQNIKGKDTTPYLLAHIVKATQGKSLAANIQLVYHNAEVGAALANAYADKE</sequence>
<dbReference type="HAMAP" id="MF_01876">
    <property type="entry name" value="PsiMP_glycosidase"/>
    <property type="match status" value="1"/>
</dbReference>
<comment type="catalytic activity">
    <reaction evidence="6">
        <text>D-ribose 5-phosphate + uracil = psi-UMP + H2O</text>
        <dbReference type="Rhea" id="RHEA:18337"/>
        <dbReference type="ChEBI" id="CHEBI:15377"/>
        <dbReference type="ChEBI" id="CHEBI:17568"/>
        <dbReference type="ChEBI" id="CHEBI:58380"/>
        <dbReference type="ChEBI" id="CHEBI:78346"/>
        <dbReference type="EC" id="4.2.1.70"/>
    </reaction>
</comment>
<feature type="binding site" evidence="6">
    <location>
        <position position="109"/>
    </location>
    <ligand>
        <name>substrate</name>
    </ligand>
</feature>
<organism evidence="7 8">
    <name type="scientific">Clostridium innocuum</name>
    <dbReference type="NCBI Taxonomy" id="1522"/>
    <lineage>
        <taxon>Bacteria</taxon>
        <taxon>Bacillati</taxon>
        <taxon>Bacillota</taxon>
        <taxon>Clostridia</taxon>
        <taxon>Eubacteriales</taxon>
        <taxon>Clostridiaceae</taxon>
        <taxon>Clostridium</taxon>
    </lineage>
</organism>
<dbReference type="EC" id="4.2.1.70" evidence="6"/>
<dbReference type="AlphaFoldDB" id="A0A099IB72"/>
<keyword evidence="2 6" id="KW-0378">Hydrolase</keyword>
<comment type="subunit">
    <text evidence="6">Homotrimer.</text>
</comment>
<dbReference type="Gene3D" id="3.40.1790.10">
    <property type="entry name" value="Indigoidine synthase domain"/>
    <property type="match status" value="1"/>
</dbReference>
<evidence type="ECO:0000256" key="6">
    <source>
        <dbReference type="HAMAP-Rule" id="MF_01876"/>
    </source>
</evidence>
<dbReference type="InterPro" id="IPR007342">
    <property type="entry name" value="PsuG"/>
</dbReference>
<dbReference type="SUPFAM" id="SSF110581">
    <property type="entry name" value="Indigoidine synthase A-like"/>
    <property type="match status" value="1"/>
</dbReference>
<keyword evidence="4 6" id="KW-0456">Lyase</keyword>
<dbReference type="PANTHER" id="PTHR42909">
    <property type="entry name" value="ZGC:136858"/>
    <property type="match status" value="1"/>
</dbReference>
<accession>A0A099IB72</accession>
<feature type="active site" description="Proton donor" evidence="6">
    <location>
        <position position="28"/>
    </location>
</feature>
<dbReference type="GO" id="GO:0005737">
    <property type="term" value="C:cytoplasm"/>
    <property type="evidence" value="ECO:0007669"/>
    <property type="project" value="TreeGrafter"/>
</dbReference>
<comment type="cofactor">
    <cofactor evidence="6">
        <name>Mn(2+)</name>
        <dbReference type="ChEBI" id="CHEBI:29035"/>
    </cofactor>
    <text evidence="6">Binds 1 Mn(2+) ion per subunit.</text>
</comment>
<keyword evidence="1 6" id="KW-0479">Metal-binding</keyword>
<comment type="similarity">
    <text evidence="6">Belongs to the pseudouridine-5'-phosphate glycosidase family.</text>
</comment>
<dbReference type="RefSeq" id="WP_044904079.1">
    <property type="nucleotide sequence ID" value="NZ_JQIF01000016.1"/>
</dbReference>
<comment type="caution">
    <text evidence="7">The sequence shown here is derived from an EMBL/GenBank/DDBJ whole genome shotgun (WGS) entry which is preliminary data.</text>
</comment>
<evidence type="ECO:0000256" key="2">
    <source>
        <dbReference type="ARBA" id="ARBA00022801"/>
    </source>
</evidence>
<dbReference type="GO" id="GO:0016798">
    <property type="term" value="F:hydrolase activity, acting on glycosyl bonds"/>
    <property type="evidence" value="ECO:0007669"/>
    <property type="project" value="UniProtKB-KW"/>
</dbReference>
<evidence type="ECO:0000313" key="8">
    <source>
        <dbReference type="Proteomes" id="UP000030008"/>
    </source>
</evidence>
<dbReference type="Pfam" id="PF04227">
    <property type="entry name" value="Indigoidine_A"/>
    <property type="match status" value="1"/>
</dbReference>
<keyword evidence="3 6" id="KW-0464">Manganese</keyword>
<feature type="active site" description="Nucleophile" evidence="6">
    <location>
        <position position="162"/>
    </location>
</feature>
<dbReference type="GO" id="GO:0046113">
    <property type="term" value="P:nucleobase catabolic process"/>
    <property type="evidence" value="ECO:0007669"/>
    <property type="project" value="UniProtKB-UniRule"/>
</dbReference>
<dbReference type="PANTHER" id="PTHR42909:SF1">
    <property type="entry name" value="CARBOHYDRATE KINASE PFKB DOMAIN-CONTAINING PROTEIN"/>
    <property type="match status" value="1"/>
</dbReference>
<comment type="function">
    <text evidence="6">Catalyzes the reversible cleavage of pseudouridine 5'-phosphate (PsiMP) to ribose 5-phosphate and uracil. Functions biologically in the cleavage direction, as part of a pseudouridine degradation pathway.</text>
</comment>
<feature type="binding site" evidence="6">
    <location>
        <position position="141"/>
    </location>
    <ligand>
        <name>Mn(2+)</name>
        <dbReference type="ChEBI" id="CHEBI:29035"/>
    </ligand>
</feature>
<dbReference type="Proteomes" id="UP000030008">
    <property type="component" value="Unassembled WGS sequence"/>
</dbReference>
<gene>
    <name evidence="6" type="primary">psuG</name>
    <name evidence="7" type="ORF">CIAN88_03540</name>
</gene>
<evidence type="ECO:0000256" key="1">
    <source>
        <dbReference type="ARBA" id="ARBA00022723"/>
    </source>
</evidence>
<proteinExistence type="inferred from homology"/>
<reference evidence="7 8" key="1">
    <citation type="submission" date="2014-08" db="EMBL/GenBank/DDBJ databases">
        <title>Clostridium innocuum, an unnegligible vancomycin-resistant pathogen causing extra-intestinal infections.</title>
        <authorList>
            <person name="Feng Y."/>
            <person name="Chiu C.-H."/>
        </authorList>
    </citation>
    <scope>NUCLEOTIDE SEQUENCE [LARGE SCALE GENOMIC DNA]</scope>
    <source>
        <strain evidence="7 8">AN88</strain>
    </source>
</reference>
<feature type="binding site" evidence="6">
    <location>
        <begin position="143"/>
        <end position="145"/>
    </location>
    <ligand>
        <name>substrate</name>
    </ligand>
</feature>
<evidence type="ECO:0000313" key="7">
    <source>
        <dbReference type="EMBL" id="KGJ54422.1"/>
    </source>
</evidence>
<keyword evidence="5 6" id="KW-0326">Glycosidase</keyword>
<evidence type="ECO:0000256" key="4">
    <source>
        <dbReference type="ARBA" id="ARBA00023239"/>
    </source>
</evidence>
<name>A0A099IB72_CLOIN</name>
<evidence type="ECO:0000256" key="3">
    <source>
        <dbReference type="ARBA" id="ARBA00023211"/>
    </source>
</evidence>